<keyword evidence="3" id="KW-1185">Reference proteome</keyword>
<name>A8PHS8_COPC7</name>
<dbReference type="GeneID" id="6018161"/>
<reference evidence="2 3" key="1">
    <citation type="journal article" date="2010" name="Proc. Natl. Acad. Sci. U.S.A.">
        <title>Insights into evolution of multicellular fungi from the assembled chromosomes of the mushroom Coprinopsis cinerea (Coprinus cinereus).</title>
        <authorList>
            <person name="Stajich J.E."/>
            <person name="Wilke S.K."/>
            <person name="Ahren D."/>
            <person name="Au C.H."/>
            <person name="Birren B.W."/>
            <person name="Borodovsky M."/>
            <person name="Burns C."/>
            <person name="Canback B."/>
            <person name="Casselton L.A."/>
            <person name="Cheng C.K."/>
            <person name="Deng J."/>
            <person name="Dietrich F.S."/>
            <person name="Fargo D.C."/>
            <person name="Farman M.L."/>
            <person name="Gathman A.C."/>
            <person name="Goldberg J."/>
            <person name="Guigo R."/>
            <person name="Hoegger P.J."/>
            <person name="Hooker J.B."/>
            <person name="Huggins A."/>
            <person name="James T.Y."/>
            <person name="Kamada T."/>
            <person name="Kilaru S."/>
            <person name="Kodira C."/>
            <person name="Kues U."/>
            <person name="Kupfer D."/>
            <person name="Kwan H.S."/>
            <person name="Lomsadze A."/>
            <person name="Li W."/>
            <person name="Lilly W.W."/>
            <person name="Ma L.J."/>
            <person name="Mackey A.J."/>
            <person name="Manning G."/>
            <person name="Martin F."/>
            <person name="Muraguchi H."/>
            <person name="Natvig D.O."/>
            <person name="Palmerini H."/>
            <person name="Ramesh M.A."/>
            <person name="Rehmeyer C.J."/>
            <person name="Roe B.A."/>
            <person name="Shenoy N."/>
            <person name="Stanke M."/>
            <person name="Ter-Hovhannisyan V."/>
            <person name="Tunlid A."/>
            <person name="Velagapudi R."/>
            <person name="Vision T.J."/>
            <person name="Zeng Q."/>
            <person name="Zolan M.E."/>
            <person name="Pukkila P.J."/>
        </authorList>
    </citation>
    <scope>NUCLEOTIDE SEQUENCE [LARGE SCALE GENOMIC DNA]</scope>
    <source>
        <strain evidence="3">Okayama-7 / 130 / ATCC MYA-4618 / FGSC 9003</strain>
    </source>
</reference>
<dbReference type="KEGG" id="cci:CC1G_12778"/>
<organism evidence="2 3">
    <name type="scientific">Coprinopsis cinerea (strain Okayama-7 / 130 / ATCC MYA-4618 / FGSC 9003)</name>
    <name type="common">Inky cap fungus</name>
    <name type="synonym">Hormographiella aspergillata</name>
    <dbReference type="NCBI Taxonomy" id="240176"/>
    <lineage>
        <taxon>Eukaryota</taxon>
        <taxon>Fungi</taxon>
        <taxon>Dikarya</taxon>
        <taxon>Basidiomycota</taxon>
        <taxon>Agaricomycotina</taxon>
        <taxon>Agaricomycetes</taxon>
        <taxon>Agaricomycetidae</taxon>
        <taxon>Agaricales</taxon>
        <taxon>Agaricineae</taxon>
        <taxon>Psathyrellaceae</taxon>
        <taxon>Coprinopsis</taxon>
    </lineage>
</organism>
<dbReference type="EMBL" id="AACS02000016">
    <property type="protein sequence ID" value="EAU80362.1"/>
    <property type="molecule type" value="Genomic_DNA"/>
</dbReference>
<dbReference type="Proteomes" id="UP000001861">
    <property type="component" value="Unassembled WGS sequence"/>
</dbReference>
<gene>
    <name evidence="2" type="ORF">CC1G_12778</name>
</gene>
<dbReference type="eggNOG" id="ENOG502SNZA">
    <property type="taxonomic scope" value="Eukaryota"/>
</dbReference>
<feature type="compositionally biased region" description="Pro residues" evidence="1">
    <location>
        <begin position="1"/>
        <end position="22"/>
    </location>
</feature>
<sequence length="534" mass="59620">MRPPPAPPLPPPPAPAPNPPSPSNHLPFSLQVARSRNRRKLVVEGGVAKAKTAGQRKFKAKAAAWRSLLASEVEARASTYLPLIQTATPESTRQLEELFAAFFAANSHHLTPPLDALSFAFRVLKESKNDLPPAFSLAFEARHSNQLARRNSKKTMGRDHVFLYKSPARLDHFRLTVSTFYLRRLPKGQEYPPKGCFVAEGVSTQTSWATYIKNIEKPDKRSKRKPVHLLGKLQIKLEIPAGVSCIVRDEETGEVVFSVVRNLSGLPSMLTFAKEVVEQAVSERRSIRLEDAGSLVMFGYSAGSRRKPAFAWVKNLLCKRTDTTEFNRKASTILGYAWLRMRAFHPDPVIKDFVRFFNRYNIPRLDPNWPASASDRGPIFLPPGCGGFVYEDAESAPGCAVFAERYARAVHRETQPHEWALSWTTLRTGSDLRGGNFVVSSYGLFVHASEDSSMAWKPADWHTTTLGTFEPTFDIPGHEDETFNQQGISFVTSPRVKTTYLKWKAASGCTGFERVQAAIRELEDEAGAVGEIYE</sequence>
<proteinExistence type="predicted"/>
<dbReference type="OMA" id="FEACKMQ"/>
<dbReference type="STRING" id="240176.A8PHS8"/>
<evidence type="ECO:0000313" key="2">
    <source>
        <dbReference type="EMBL" id="EAU80362.1"/>
    </source>
</evidence>
<evidence type="ECO:0000256" key="1">
    <source>
        <dbReference type="SAM" id="MobiDB-lite"/>
    </source>
</evidence>
<feature type="region of interest" description="Disordered" evidence="1">
    <location>
        <begin position="1"/>
        <end position="27"/>
    </location>
</feature>
<comment type="caution">
    <text evidence="2">The sequence shown here is derived from an EMBL/GenBank/DDBJ whole genome shotgun (WGS) entry which is preliminary data.</text>
</comment>
<dbReference type="AlphaFoldDB" id="A8PHS8"/>
<accession>A8PHS8</accession>
<dbReference type="RefSeq" id="XP_001841458.1">
    <property type="nucleotide sequence ID" value="XM_001841406.1"/>
</dbReference>
<dbReference type="InParanoid" id="A8PHS8"/>
<protein>
    <submittedName>
        <fullName evidence="2">Uncharacterized protein</fullName>
    </submittedName>
</protein>
<dbReference type="VEuPathDB" id="FungiDB:CC1G_12778"/>
<dbReference type="OrthoDB" id="3060302at2759"/>
<evidence type="ECO:0000313" key="3">
    <source>
        <dbReference type="Proteomes" id="UP000001861"/>
    </source>
</evidence>